<sequence length="203" mass="21932">MNPTAKPTTDPSSTPKSSKKPTPKQKLKPATSPVDIIQDQCCPEDSGFCPSDSHAFCIPLLDMAAGGGDRPDVNGQINQFGDDIGDEPLVPGWVGKEYNKFLELPMFNGGKNGVDASPLEYFGRIGTAYIAYDCSSEIVCVAAHLDVDFLKTNAAVNLNMDDSKSWIRFGLNGATKLKESNSDEFSYGWHPNSSSSLIGYKGW</sequence>
<name>A0ABD3P6X6_9STRA</name>
<feature type="compositionally biased region" description="Low complexity" evidence="1">
    <location>
        <begin position="1"/>
        <end position="16"/>
    </location>
</feature>
<evidence type="ECO:0000256" key="1">
    <source>
        <dbReference type="SAM" id="MobiDB-lite"/>
    </source>
</evidence>
<dbReference type="EMBL" id="JABMIG020000258">
    <property type="protein sequence ID" value="KAL3783529.1"/>
    <property type="molecule type" value="Genomic_DNA"/>
</dbReference>
<organism evidence="2 3">
    <name type="scientific">Cyclotella cryptica</name>
    <dbReference type="NCBI Taxonomy" id="29204"/>
    <lineage>
        <taxon>Eukaryota</taxon>
        <taxon>Sar</taxon>
        <taxon>Stramenopiles</taxon>
        <taxon>Ochrophyta</taxon>
        <taxon>Bacillariophyta</taxon>
        <taxon>Coscinodiscophyceae</taxon>
        <taxon>Thalassiosirophycidae</taxon>
        <taxon>Stephanodiscales</taxon>
        <taxon>Stephanodiscaceae</taxon>
        <taxon>Cyclotella</taxon>
    </lineage>
</organism>
<evidence type="ECO:0000313" key="3">
    <source>
        <dbReference type="Proteomes" id="UP001516023"/>
    </source>
</evidence>
<keyword evidence="3" id="KW-1185">Reference proteome</keyword>
<feature type="region of interest" description="Disordered" evidence="1">
    <location>
        <begin position="1"/>
        <end position="32"/>
    </location>
</feature>
<proteinExistence type="predicted"/>
<dbReference type="Proteomes" id="UP001516023">
    <property type="component" value="Unassembled WGS sequence"/>
</dbReference>
<protein>
    <submittedName>
        <fullName evidence="2">Uncharacterized protein</fullName>
    </submittedName>
</protein>
<reference evidence="2 3" key="1">
    <citation type="journal article" date="2020" name="G3 (Bethesda)">
        <title>Improved Reference Genome for Cyclotella cryptica CCMP332, a Model for Cell Wall Morphogenesis, Salinity Adaptation, and Lipid Production in Diatoms (Bacillariophyta).</title>
        <authorList>
            <person name="Roberts W.R."/>
            <person name="Downey K.M."/>
            <person name="Ruck E.C."/>
            <person name="Traller J.C."/>
            <person name="Alverson A.J."/>
        </authorList>
    </citation>
    <scope>NUCLEOTIDE SEQUENCE [LARGE SCALE GENOMIC DNA]</scope>
    <source>
        <strain evidence="2 3">CCMP332</strain>
    </source>
</reference>
<accession>A0ABD3P6X6</accession>
<comment type="caution">
    <text evidence="2">The sequence shown here is derived from an EMBL/GenBank/DDBJ whole genome shotgun (WGS) entry which is preliminary data.</text>
</comment>
<feature type="compositionally biased region" description="Basic residues" evidence="1">
    <location>
        <begin position="17"/>
        <end position="27"/>
    </location>
</feature>
<evidence type="ECO:0000313" key="2">
    <source>
        <dbReference type="EMBL" id="KAL3783529.1"/>
    </source>
</evidence>
<gene>
    <name evidence="2" type="ORF">HJC23_009494</name>
</gene>
<dbReference type="AlphaFoldDB" id="A0ABD3P6X6"/>